<dbReference type="GO" id="GO:0016887">
    <property type="term" value="F:ATP hydrolysis activity"/>
    <property type="evidence" value="ECO:0007669"/>
    <property type="project" value="InterPro"/>
</dbReference>
<comment type="similarity">
    <text evidence="1">Belongs to the AfsR/DnrI/RedD regulatory family.</text>
</comment>
<dbReference type="GO" id="GO:0006355">
    <property type="term" value="P:regulation of DNA-templated transcription"/>
    <property type="evidence" value="ECO:0007669"/>
    <property type="project" value="InterPro"/>
</dbReference>
<dbReference type="SMART" id="SM00862">
    <property type="entry name" value="Trans_reg_C"/>
    <property type="match status" value="1"/>
</dbReference>
<accession>A0A927MEI7</accession>
<dbReference type="InterPro" id="IPR011990">
    <property type="entry name" value="TPR-like_helical_dom_sf"/>
</dbReference>
<dbReference type="Pfam" id="PF03704">
    <property type="entry name" value="BTAD"/>
    <property type="match status" value="1"/>
</dbReference>
<dbReference type="PANTHER" id="PTHR47691">
    <property type="entry name" value="REGULATOR-RELATED"/>
    <property type="match status" value="1"/>
</dbReference>
<dbReference type="PANTHER" id="PTHR47691:SF3">
    <property type="entry name" value="HTH-TYPE TRANSCRIPTIONAL REGULATOR RV0890C-RELATED"/>
    <property type="match status" value="1"/>
</dbReference>
<dbReference type="InterPro" id="IPR005158">
    <property type="entry name" value="BTAD"/>
</dbReference>
<gene>
    <name evidence="5" type="ORF">H4W31_007920</name>
</gene>
<reference evidence="5" key="1">
    <citation type="submission" date="2020-10" db="EMBL/GenBank/DDBJ databases">
        <title>Sequencing the genomes of 1000 actinobacteria strains.</title>
        <authorList>
            <person name="Klenk H.-P."/>
        </authorList>
    </citation>
    <scope>NUCLEOTIDE SEQUENCE</scope>
    <source>
        <strain evidence="5">DSM 46832</strain>
    </source>
</reference>
<dbReference type="AlphaFoldDB" id="A0A927MEI7"/>
<keyword evidence="6" id="KW-1185">Reference proteome</keyword>
<comment type="caution">
    <text evidence="5">The sequence shown here is derived from an EMBL/GenBank/DDBJ whole genome shotgun (WGS) entry which is preliminary data.</text>
</comment>
<keyword evidence="2 3" id="KW-0238">DNA-binding</keyword>
<dbReference type="Gene3D" id="1.25.40.10">
    <property type="entry name" value="Tetratricopeptide repeat domain"/>
    <property type="match status" value="2"/>
</dbReference>
<dbReference type="Pfam" id="PF00486">
    <property type="entry name" value="Trans_reg_C"/>
    <property type="match status" value="1"/>
</dbReference>
<dbReference type="CDD" id="cd15831">
    <property type="entry name" value="BTAD"/>
    <property type="match status" value="1"/>
</dbReference>
<dbReference type="GO" id="GO:0003677">
    <property type="term" value="F:DNA binding"/>
    <property type="evidence" value="ECO:0007669"/>
    <property type="project" value="UniProtKB-UniRule"/>
</dbReference>
<evidence type="ECO:0000256" key="1">
    <source>
        <dbReference type="ARBA" id="ARBA00005820"/>
    </source>
</evidence>
<feature type="DNA-binding region" description="OmpR/PhoB-type" evidence="3">
    <location>
        <begin position="1"/>
        <end position="91"/>
    </location>
</feature>
<feature type="domain" description="OmpR/PhoB-type" evidence="4">
    <location>
        <begin position="1"/>
        <end position="91"/>
    </location>
</feature>
<evidence type="ECO:0000313" key="5">
    <source>
        <dbReference type="EMBL" id="MBE1492282.1"/>
    </source>
</evidence>
<dbReference type="InterPro" id="IPR049945">
    <property type="entry name" value="AAA_22"/>
</dbReference>
<protein>
    <submittedName>
        <fullName evidence="5">ATPase/DNA-binding SARP family transcriptional activator</fullName>
    </submittedName>
</protein>
<dbReference type="Gene3D" id="3.40.50.300">
    <property type="entry name" value="P-loop containing nucleotide triphosphate hydrolases"/>
    <property type="match status" value="1"/>
</dbReference>
<evidence type="ECO:0000313" key="6">
    <source>
        <dbReference type="Proteomes" id="UP000649753"/>
    </source>
</evidence>
<name>A0A927MEI7_9ACTN</name>
<dbReference type="Pfam" id="PF13401">
    <property type="entry name" value="AAA_22"/>
    <property type="match status" value="1"/>
</dbReference>
<dbReference type="InterPro" id="IPR036388">
    <property type="entry name" value="WH-like_DNA-bd_sf"/>
</dbReference>
<dbReference type="SMART" id="SM01043">
    <property type="entry name" value="BTAD"/>
    <property type="match status" value="1"/>
</dbReference>
<evidence type="ECO:0000256" key="2">
    <source>
        <dbReference type="ARBA" id="ARBA00023125"/>
    </source>
</evidence>
<dbReference type="PRINTS" id="PR00364">
    <property type="entry name" value="DISEASERSIST"/>
</dbReference>
<dbReference type="SUPFAM" id="SSF52540">
    <property type="entry name" value="P-loop containing nucleoside triphosphate hydrolases"/>
    <property type="match status" value="1"/>
</dbReference>
<dbReference type="PROSITE" id="PS51755">
    <property type="entry name" value="OMPR_PHOB"/>
    <property type="match status" value="1"/>
</dbReference>
<dbReference type="InterPro" id="IPR001867">
    <property type="entry name" value="OmpR/PhoB-type_DNA-bd"/>
</dbReference>
<dbReference type="InterPro" id="IPR016032">
    <property type="entry name" value="Sig_transdc_resp-reg_C-effctor"/>
</dbReference>
<dbReference type="SUPFAM" id="SSF48452">
    <property type="entry name" value="TPR-like"/>
    <property type="match status" value="2"/>
</dbReference>
<dbReference type="EMBL" id="JADBEB010000001">
    <property type="protein sequence ID" value="MBE1492282.1"/>
    <property type="molecule type" value="Genomic_DNA"/>
</dbReference>
<organism evidence="5 6">
    <name type="scientific">Plantactinospora soyae</name>
    <dbReference type="NCBI Taxonomy" id="1544732"/>
    <lineage>
        <taxon>Bacteria</taxon>
        <taxon>Bacillati</taxon>
        <taxon>Actinomycetota</taxon>
        <taxon>Actinomycetes</taxon>
        <taxon>Micromonosporales</taxon>
        <taxon>Micromonosporaceae</taxon>
        <taxon>Plantactinospora</taxon>
    </lineage>
</organism>
<dbReference type="GO" id="GO:0000160">
    <property type="term" value="P:phosphorelay signal transduction system"/>
    <property type="evidence" value="ECO:0007669"/>
    <property type="project" value="InterPro"/>
</dbReference>
<proteinExistence type="inferred from homology"/>
<dbReference type="Proteomes" id="UP000649753">
    <property type="component" value="Unassembled WGS sequence"/>
</dbReference>
<dbReference type="InterPro" id="IPR027417">
    <property type="entry name" value="P-loop_NTPase"/>
</dbReference>
<sequence>MRIGLLGPLVVVGDDGRTVDVNGDRLRRLLIRLALDAGRSVTADALIDAVWGGTRSAGAANALQTLVFRLRRVLPEPARLGARSGAYRLDLAPEQLDSVEFERLTAAGVEAVAAGETTVAAKLLDEALALWRGPAFADVADADFVQAPAARLADLRLTAVEERIAADLQRGGGADVVARCAELTAAHPLRERPYGLLMRALRDTGRPGEALRAYQQLRRTLAEELGVDPSAELAALHTTILRAGSGPRGNLRAPLTSFVGRDADVARLTGLLAGSRLVTLVGPGGVGKTRLATETARAYAGRAPDGGWLVELAPVRQPEEVTRALAEALRLRVTSGPGGGGDLLGRLLEALADKRMLLVLDNCEHLVEECARLADALLGGCPELRILATSREPLAITGETLCPVAPLGSPPGAAPPARALDFPAVRLFADRAAAVRPEFAVTPATAPDVVQICRRLDGLPLAIELATARLRTLSVDQVAARLGDRFRLLTGGSRVALPRHRTLRAVVEWSWGLLGGDEQRLARWFSVFLDGATIDTVEAVCADTSAETEIPAVLETLGGLVDKSLVTFADGRYRMLETIRDYATERLADAGEADRARSAHAAYFLRLAETADPALRGPDQVYWLDRLGADRENLTAALRWAVDSADAPTAVRLAAALCRFWSLRSAHDEAATWLAQCLAVPGTTPSRPRAVALAYHALFQIRPGELAGSRAALAEAEALDGLADPFVALAGPLSAVYVDDDALAWSRLPPLLEHPDPWARAIGLALRGSLRAKRGDTDAAEQDYAGALAGFRAVGDRWGSGIAVAGLADSSALRGEHHAAIGHLEEALRLATELGARDDSTHTSLRLSLLRCRAGDLAGARADLDRAAHEAHLVGFPARQVLLSLGEAELARRGGDLATAERAYRTAVEALTGGGRQVVRAELRAPGLLGLALTAIARGNLVVAREHVRELLSVVTPGRHRPSLSGAGEALAAIALAEDDPATAAYLLGLAEAIRGVPARGDPDVAATMDSVRAALGDDYPAAHTAGARRSVDEAIAILGERAVGSKP</sequence>
<dbReference type="Gene3D" id="1.10.10.10">
    <property type="entry name" value="Winged helix-like DNA-binding domain superfamily/Winged helix DNA-binding domain"/>
    <property type="match status" value="1"/>
</dbReference>
<evidence type="ECO:0000259" key="4">
    <source>
        <dbReference type="PROSITE" id="PS51755"/>
    </source>
</evidence>
<evidence type="ECO:0000256" key="3">
    <source>
        <dbReference type="PROSITE-ProRule" id="PRU01091"/>
    </source>
</evidence>
<dbReference type="SUPFAM" id="SSF46894">
    <property type="entry name" value="C-terminal effector domain of the bipartite response regulators"/>
    <property type="match status" value="1"/>
</dbReference>
<dbReference type="RefSeq" id="WP_192771214.1">
    <property type="nucleotide sequence ID" value="NZ_JADBEB010000001.1"/>
</dbReference>